<protein>
    <submittedName>
        <fullName evidence="2">Mitochondrial ribosomal protein S18B</fullName>
    </submittedName>
</protein>
<dbReference type="GO" id="GO:0005739">
    <property type="term" value="C:mitochondrion"/>
    <property type="evidence" value="ECO:0007669"/>
    <property type="project" value="TreeGrafter"/>
</dbReference>
<evidence type="ECO:0000256" key="1">
    <source>
        <dbReference type="SAM" id="MobiDB-lite"/>
    </source>
</evidence>
<dbReference type="Gene3D" id="4.10.640.10">
    <property type="entry name" value="Ribosomal protein S18"/>
    <property type="match status" value="1"/>
</dbReference>
<dbReference type="SUPFAM" id="SSF46911">
    <property type="entry name" value="Ribosomal protein S18"/>
    <property type="match status" value="1"/>
</dbReference>
<feature type="compositionally biased region" description="Polar residues" evidence="1">
    <location>
        <begin position="208"/>
        <end position="221"/>
    </location>
</feature>
<dbReference type="GO" id="GO:0032543">
    <property type="term" value="P:mitochondrial translation"/>
    <property type="evidence" value="ECO:0007669"/>
    <property type="project" value="InterPro"/>
</dbReference>
<feature type="compositionally biased region" description="Polar residues" evidence="1">
    <location>
        <begin position="10"/>
        <end position="25"/>
    </location>
</feature>
<dbReference type="PANTHER" id="PTHR13329">
    <property type="entry name" value="MITOCHONDRIAL RIBOSOMAL PROTEIN S18B"/>
    <property type="match status" value="1"/>
</dbReference>
<dbReference type="PANTHER" id="PTHR13329:SF2">
    <property type="entry name" value="SMALL RIBOSOMAL SUBUNIT PROTEIN MS40"/>
    <property type="match status" value="1"/>
</dbReference>
<proteinExistence type="predicted"/>
<accession>A0A8C3XB91</accession>
<feature type="compositionally biased region" description="Pro residues" evidence="1">
    <location>
        <begin position="177"/>
        <end position="191"/>
    </location>
</feature>
<dbReference type="AlphaFoldDB" id="A0A8C3XB91"/>
<organism evidence="2 3">
    <name type="scientific">Cyanoderma ruficeps</name>
    <name type="common">rufous-capped babbler</name>
    <dbReference type="NCBI Taxonomy" id="181631"/>
    <lineage>
        <taxon>Eukaryota</taxon>
        <taxon>Metazoa</taxon>
        <taxon>Chordata</taxon>
        <taxon>Craniata</taxon>
        <taxon>Vertebrata</taxon>
        <taxon>Euteleostomi</taxon>
        <taxon>Archelosauria</taxon>
        <taxon>Archosauria</taxon>
        <taxon>Dinosauria</taxon>
        <taxon>Saurischia</taxon>
        <taxon>Theropoda</taxon>
        <taxon>Coelurosauria</taxon>
        <taxon>Aves</taxon>
        <taxon>Neognathae</taxon>
        <taxon>Neoaves</taxon>
        <taxon>Telluraves</taxon>
        <taxon>Australaves</taxon>
        <taxon>Passeriformes</taxon>
        <taxon>Sylvioidea</taxon>
        <taxon>Timaliidae</taxon>
        <taxon>Cyanoderma</taxon>
    </lineage>
</organism>
<evidence type="ECO:0000313" key="2">
    <source>
        <dbReference type="Ensembl" id="ENSCRFP00000010028.1"/>
    </source>
</evidence>
<keyword evidence="3" id="KW-1185">Reference proteome</keyword>
<dbReference type="Proteomes" id="UP000694396">
    <property type="component" value="Unplaced"/>
</dbReference>
<dbReference type="InterPro" id="IPR040054">
    <property type="entry name" value="MRPS18B"/>
</dbReference>
<dbReference type="GO" id="GO:0003735">
    <property type="term" value="F:structural constituent of ribosome"/>
    <property type="evidence" value="ECO:0007669"/>
    <property type="project" value="InterPro"/>
</dbReference>
<dbReference type="Ensembl" id="ENSCRFT00000010388.1">
    <property type="protein sequence ID" value="ENSCRFP00000010028.1"/>
    <property type="gene ID" value="ENSCRFG00000007843.1"/>
</dbReference>
<sequence>CHHSERNYDVITSPQDLPRLCSTQETPKDPPPAPSPYQDRPWEYLESEEYRAAYGDNPVWHGYHRNHKGSVPPQRTRKACLRRGKRVGNPCPICRDRNLLVDFRNVKLLDQFICPHSGVIFHPIHTGEGTPEGHLGVLGVTLGSPLVSLGSPWCPWLTPVPVSPQGSACSSTSACPRPSPRPRPTVSPPPRVFRASQPTLGCPPNPSVSPFQVSCGSTSPLCRSPRRISPTDTRPWAKPPRRLP</sequence>
<name>A0A8C3XB91_9PASS</name>
<feature type="region of interest" description="Disordered" evidence="1">
    <location>
        <begin position="1"/>
        <end position="40"/>
    </location>
</feature>
<reference evidence="2" key="1">
    <citation type="submission" date="2025-08" db="UniProtKB">
        <authorList>
            <consortium name="Ensembl"/>
        </authorList>
    </citation>
    <scope>IDENTIFICATION</scope>
</reference>
<evidence type="ECO:0000313" key="3">
    <source>
        <dbReference type="Proteomes" id="UP000694396"/>
    </source>
</evidence>
<reference evidence="2" key="2">
    <citation type="submission" date="2025-09" db="UniProtKB">
        <authorList>
            <consortium name="Ensembl"/>
        </authorList>
    </citation>
    <scope>IDENTIFICATION</scope>
</reference>
<feature type="region of interest" description="Disordered" evidence="1">
    <location>
        <begin position="168"/>
        <end position="244"/>
    </location>
</feature>
<dbReference type="InterPro" id="IPR036870">
    <property type="entry name" value="Ribosomal_bS18_sf"/>
</dbReference>